<feature type="region of interest" description="Disordered" evidence="1">
    <location>
        <begin position="42"/>
        <end position="80"/>
    </location>
</feature>
<dbReference type="HOGENOM" id="CLU_865729_0_0_7"/>
<evidence type="ECO:0000313" key="3">
    <source>
        <dbReference type="Proteomes" id="UP000002139"/>
    </source>
</evidence>
<dbReference type="Proteomes" id="UP000002139">
    <property type="component" value="Chromosome"/>
</dbReference>
<evidence type="ECO:0000313" key="2">
    <source>
        <dbReference type="EMBL" id="CAN92438.1"/>
    </source>
</evidence>
<dbReference type="OrthoDB" id="9781927at2"/>
<dbReference type="KEGG" id="scl:sce2279"/>
<dbReference type="AlphaFoldDB" id="A9G0U6"/>
<organism evidence="2 3">
    <name type="scientific">Sorangium cellulosum (strain So ce56)</name>
    <name type="common">Polyangium cellulosum (strain So ce56)</name>
    <dbReference type="NCBI Taxonomy" id="448385"/>
    <lineage>
        <taxon>Bacteria</taxon>
        <taxon>Pseudomonadati</taxon>
        <taxon>Myxococcota</taxon>
        <taxon>Polyangia</taxon>
        <taxon>Polyangiales</taxon>
        <taxon>Polyangiaceae</taxon>
        <taxon>Sorangium</taxon>
    </lineage>
</organism>
<keyword evidence="3" id="KW-1185">Reference proteome</keyword>
<accession>A9G0U6</accession>
<dbReference type="BioCyc" id="SCEL448385:SCE_RS11690-MONOMER"/>
<name>A9G0U6_SORC5</name>
<proteinExistence type="predicted"/>
<feature type="compositionally biased region" description="Polar residues" evidence="1">
    <location>
        <begin position="60"/>
        <end position="69"/>
    </location>
</feature>
<reference evidence="2 3" key="1">
    <citation type="journal article" date="2007" name="Nat. Biotechnol.">
        <title>Complete genome sequence of the myxobacterium Sorangium cellulosum.</title>
        <authorList>
            <person name="Schneiker S."/>
            <person name="Perlova O."/>
            <person name="Kaiser O."/>
            <person name="Gerth K."/>
            <person name="Alici A."/>
            <person name="Altmeyer M.O."/>
            <person name="Bartels D."/>
            <person name="Bekel T."/>
            <person name="Beyer S."/>
            <person name="Bode E."/>
            <person name="Bode H.B."/>
            <person name="Bolten C.J."/>
            <person name="Choudhuri J.V."/>
            <person name="Doss S."/>
            <person name="Elnakady Y.A."/>
            <person name="Frank B."/>
            <person name="Gaigalat L."/>
            <person name="Goesmann A."/>
            <person name="Groeger C."/>
            <person name="Gross F."/>
            <person name="Jelsbak L."/>
            <person name="Jelsbak L."/>
            <person name="Kalinowski J."/>
            <person name="Kegler C."/>
            <person name="Knauber T."/>
            <person name="Konietzny S."/>
            <person name="Kopp M."/>
            <person name="Krause L."/>
            <person name="Krug D."/>
            <person name="Linke B."/>
            <person name="Mahmud T."/>
            <person name="Martinez-Arias R."/>
            <person name="McHardy A.C."/>
            <person name="Merai M."/>
            <person name="Meyer F."/>
            <person name="Mormann S."/>
            <person name="Munoz-Dorado J."/>
            <person name="Perez J."/>
            <person name="Pradella S."/>
            <person name="Rachid S."/>
            <person name="Raddatz G."/>
            <person name="Rosenau F."/>
            <person name="Rueckert C."/>
            <person name="Sasse F."/>
            <person name="Scharfe M."/>
            <person name="Schuster S.C."/>
            <person name="Suen G."/>
            <person name="Treuner-Lange A."/>
            <person name="Velicer G.J."/>
            <person name="Vorholter F.-J."/>
            <person name="Weissman K.J."/>
            <person name="Welch R.D."/>
            <person name="Wenzel S.C."/>
            <person name="Whitworth D.E."/>
            <person name="Wilhelm S."/>
            <person name="Wittmann C."/>
            <person name="Bloecker H."/>
            <person name="Puehler A."/>
            <person name="Mueller R."/>
        </authorList>
    </citation>
    <scope>NUCLEOTIDE SEQUENCE [LARGE SCALE GENOMIC DNA]</scope>
    <source>
        <strain evidence="3">So ce56</strain>
    </source>
</reference>
<dbReference type="eggNOG" id="ENOG502ZEH0">
    <property type="taxonomic scope" value="Bacteria"/>
</dbReference>
<dbReference type="STRING" id="448385.sce2279"/>
<gene>
    <name evidence="2" type="ordered locus">sce2279</name>
</gene>
<evidence type="ECO:0000256" key="1">
    <source>
        <dbReference type="SAM" id="MobiDB-lite"/>
    </source>
</evidence>
<protein>
    <submittedName>
        <fullName evidence="2">Uncharacterized protein</fullName>
    </submittedName>
</protein>
<sequence length="321" mass="35729">MRELGVGDLLRVWHRLGASDEAAREAVRDLLLPAFAWRPLEERASPKPAPETGPIDEASSPCQVSTASSPRDDEDLDVHEPADTSLDFNYSVTPLHHEGRSFRLPESGPGLAADQITAMDLEPLLDSAWARRVLGGLITTDAHVGGVNVPRLVRSLCEMREVRRLPRMLQATLRRGAQVLLDRHPSMMAFYSDQSALRHPIEGFGGRERTTILRCDGFPPRQVSDLSVARWRDYQPPTPGTPVLVLSDLGMTRGVFPLTPQAEAEWDAFLEPLLSGGSTVCALVPCPPDRYPRFVRERVRLVLWDLSTRPSDARRIRKGRV</sequence>
<dbReference type="EMBL" id="AM746676">
    <property type="protein sequence ID" value="CAN92438.1"/>
    <property type="molecule type" value="Genomic_DNA"/>
</dbReference>